<dbReference type="EC" id="1.1.1.22" evidence="3 7"/>
<proteinExistence type="inferred from homology"/>
<evidence type="ECO:0000256" key="6">
    <source>
        <dbReference type="ARBA" id="ARBA00047473"/>
    </source>
</evidence>
<sequence length="447" mass="48708">MKLAVVGTGYVGLITGVCFAELGHEVVCADKDSGKIEKLRLGEAPIYEPGLQEMLWSNADAGRIAFTTDLAAAVRGSEIVIIAVGTPSTATGEADLSFVERAAESIGEALDGPKTIMTKSTVPVGTNARIEAIVASRAKYPFRVVSVPEFLREGYAIRDTFNPDRIVIGTDRAAEIEAIVELHKPLTDRIFVTDVRSAEMIKYASNAYLATRISFINEIANICEKVGADITQVSAGMGQDRRIGPHFLNAGIGYGGSCFPKDTKALIQIAGNVDYDFKLLKSVVEVNREQRNTMIRKLREYAGSFSGKTFGIWGLAFKPNTDDVREAPALDIVSRLIGEGARVRVYDPAATANFRSLLNDPSIEWCTDPLSAAKGSDGLMLLTEWNEFAEVDLRAVEQTMNTPILIDGRNLFGDKIGAYSRFWYYSVGRPHLNRSFTKGDQPSAFLA</sequence>
<dbReference type="SMART" id="SM00984">
    <property type="entry name" value="UDPG_MGDP_dh_C"/>
    <property type="match status" value="1"/>
</dbReference>
<dbReference type="InterPro" id="IPR001732">
    <property type="entry name" value="UDP-Glc/GDP-Man_DH_N"/>
</dbReference>
<dbReference type="InterPro" id="IPR028357">
    <property type="entry name" value="UDPglc_DH_bac"/>
</dbReference>
<dbReference type="InterPro" id="IPR014026">
    <property type="entry name" value="UDP-Glc/GDP-Man_DH_dimer"/>
</dbReference>
<evidence type="ECO:0000256" key="5">
    <source>
        <dbReference type="ARBA" id="ARBA00023027"/>
    </source>
</evidence>
<evidence type="ECO:0000313" key="10">
    <source>
        <dbReference type="Proteomes" id="UP001596113"/>
    </source>
</evidence>
<comment type="pathway">
    <text evidence="1">Nucleotide-sugar biosynthesis; UDP-alpha-D-glucuronate biosynthesis; UDP-alpha-D-glucuronate from UDP-alpha-D-glucose: step 1/1.</text>
</comment>
<evidence type="ECO:0000256" key="2">
    <source>
        <dbReference type="ARBA" id="ARBA00006601"/>
    </source>
</evidence>
<comment type="similarity">
    <text evidence="2 7">Belongs to the UDP-glucose/GDP-mannose dehydrogenase family.</text>
</comment>
<comment type="caution">
    <text evidence="9">The sequence shown here is derived from an EMBL/GenBank/DDBJ whole genome shotgun (WGS) entry which is preliminary data.</text>
</comment>
<dbReference type="InterPro" id="IPR036220">
    <property type="entry name" value="UDP-Glc/GDP-Man_DH_C_sf"/>
</dbReference>
<accession>A0ABW0HVH1</accession>
<dbReference type="Gene3D" id="3.40.50.720">
    <property type="entry name" value="NAD(P)-binding Rossmann-like Domain"/>
    <property type="match status" value="2"/>
</dbReference>
<evidence type="ECO:0000313" key="9">
    <source>
        <dbReference type="EMBL" id="MFC5405039.1"/>
    </source>
</evidence>
<dbReference type="Proteomes" id="UP001596113">
    <property type="component" value="Unassembled WGS sequence"/>
</dbReference>
<evidence type="ECO:0000256" key="1">
    <source>
        <dbReference type="ARBA" id="ARBA00004701"/>
    </source>
</evidence>
<reference evidence="10" key="1">
    <citation type="journal article" date="2019" name="Int. J. Syst. Evol. Microbiol.">
        <title>The Global Catalogue of Microorganisms (GCM) 10K type strain sequencing project: providing services to taxonomists for standard genome sequencing and annotation.</title>
        <authorList>
            <consortium name="The Broad Institute Genomics Platform"/>
            <consortium name="The Broad Institute Genome Sequencing Center for Infectious Disease"/>
            <person name="Wu L."/>
            <person name="Ma J."/>
        </authorList>
    </citation>
    <scope>NUCLEOTIDE SEQUENCE [LARGE SCALE GENOMIC DNA]</scope>
    <source>
        <strain evidence="10">CGMCC 1.18575</strain>
    </source>
</reference>
<keyword evidence="5 7" id="KW-0520">NAD</keyword>
<dbReference type="InterPro" id="IPR008927">
    <property type="entry name" value="6-PGluconate_DH-like_C_sf"/>
</dbReference>
<dbReference type="PIRSF" id="PIRSF000124">
    <property type="entry name" value="UDPglc_GDPman_dh"/>
    <property type="match status" value="1"/>
</dbReference>
<dbReference type="InterPro" id="IPR017476">
    <property type="entry name" value="UDP-Glc/GDP-Man"/>
</dbReference>
<protein>
    <recommendedName>
        <fullName evidence="3 7">UDP-glucose 6-dehydrogenase</fullName>
        <ecNumber evidence="3 7">1.1.1.22</ecNumber>
    </recommendedName>
</protein>
<evidence type="ECO:0000259" key="8">
    <source>
        <dbReference type="SMART" id="SM00984"/>
    </source>
</evidence>
<dbReference type="GO" id="GO:0016491">
    <property type="term" value="F:oxidoreductase activity"/>
    <property type="evidence" value="ECO:0007669"/>
    <property type="project" value="UniProtKB-KW"/>
</dbReference>
<evidence type="ECO:0000256" key="4">
    <source>
        <dbReference type="ARBA" id="ARBA00023002"/>
    </source>
</evidence>
<dbReference type="InterPro" id="IPR014027">
    <property type="entry name" value="UDP-Glc/GDP-Man_DH_C"/>
</dbReference>
<evidence type="ECO:0000256" key="7">
    <source>
        <dbReference type="PIRNR" id="PIRNR000124"/>
    </source>
</evidence>
<dbReference type="RefSeq" id="WP_378135870.1">
    <property type="nucleotide sequence ID" value="NZ_JBHSMI010000028.1"/>
</dbReference>
<dbReference type="SUPFAM" id="SSF51735">
    <property type="entry name" value="NAD(P)-binding Rossmann-fold domains"/>
    <property type="match status" value="1"/>
</dbReference>
<evidence type="ECO:0000256" key="3">
    <source>
        <dbReference type="ARBA" id="ARBA00012954"/>
    </source>
</evidence>
<dbReference type="SUPFAM" id="SSF48179">
    <property type="entry name" value="6-phosphogluconate dehydrogenase C-terminal domain-like"/>
    <property type="match status" value="1"/>
</dbReference>
<gene>
    <name evidence="9" type="ORF">ACFPOF_20035</name>
</gene>
<dbReference type="SUPFAM" id="SSF52413">
    <property type="entry name" value="UDP-glucose/GDP-mannose dehydrogenase C-terminal domain"/>
    <property type="match status" value="1"/>
</dbReference>
<dbReference type="PANTHER" id="PTHR43750">
    <property type="entry name" value="UDP-GLUCOSE 6-DEHYDROGENASE TUAD"/>
    <property type="match status" value="1"/>
</dbReference>
<dbReference type="InterPro" id="IPR036291">
    <property type="entry name" value="NAD(P)-bd_dom_sf"/>
</dbReference>
<comment type="catalytic activity">
    <reaction evidence="6 7">
        <text>UDP-alpha-D-glucose + 2 NAD(+) + H2O = UDP-alpha-D-glucuronate + 2 NADH + 3 H(+)</text>
        <dbReference type="Rhea" id="RHEA:23596"/>
        <dbReference type="ChEBI" id="CHEBI:15377"/>
        <dbReference type="ChEBI" id="CHEBI:15378"/>
        <dbReference type="ChEBI" id="CHEBI:57540"/>
        <dbReference type="ChEBI" id="CHEBI:57945"/>
        <dbReference type="ChEBI" id="CHEBI:58052"/>
        <dbReference type="ChEBI" id="CHEBI:58885"/>
        <dbReference type="EC" id="1.1.1.22"/>
    </reaction>
</comment>
<dbReference type="EMBL" id="JBHSMI010000028">
    <property type="protein sequence ID" value="MFC5405039.1"/>
    <property type="molecule type" value="Genomic_DNA"/>
</dbReference>
<feature type="domain" description="UDP-glucose/GDP-mannose dehydrogenase C-terminal" evidence="8">
    <location>
        <begin position="311"/>
        <end position="414"/>
    </location>
</feature>
<dbReference type="PANTHER" id="PTHR43750:SF3">
    <property type="entry name" value="UDP-GLUCOSE 6-DEHYDROGENASE TUAD"/>
    <property type="match status" value="1"/>
</dbReference>
<keyword evidence="4 7" id="KW-0560">Oxidoreductase</keyword>
<organism evidence="9 10">
    <name type="scientific">Cohnella soli</name>
    <dbReference type="NCBI Taxonomy" id="425005"/>
    <lineage>
        <taxon>Bacteria</taxon>
        <taxon>Bacillati</taxon>
        <taxon>Bacillota</taxon>
        <taxon>Bacilli</taxon>
        <taxon>Bacillales</taxon>
        <taxon>Paenibacillaceae</taxon>
        <taxon>Cohnella</taxon>
    </lineage>
</organism>
<dbReference type="Pfam" id="PF03721">
    <property type="entry name" value="UDPG_MGDP_dh_N"/>
    <property type="match status" value="1"/>
</dbReference>
<dbReference type="Pfam" id="PF03720">
    <property type="entry name" value="UDPG_MGDP_dh_C"/>
    <property type="match status" value="1"/>
</dbReference>
<dbReference type="PIRSF" id="PIRSF500134">
    <property type="entry name" value="UDPglc_DH_bac"/>
    <property type="match status" value="1"/>
</dbReference>
<dbReference type="Gene3D" id="1.20.5.100">
    <property type="entry name" value="Cytochrome c1, transmembrane anchor, C-terminal"/>
    <property type="match status" value="1"/>
</dbReference>
<keyword evidence="10" id="KW-1185">Reference proteome</keyword>
<name>A0ABW0HVH1_9BACL</name>
<dbReference type="Pfam" id="PF00984">
    <property type="entry name" value="UDPG_MGDP_dh"/>
    <property type="match status" value="1"/>
</dbReference>
<dbReference type="NCBIfam" id="TIGR03026">
    <property type="entry name" value="NDP-sugDHase"/>
    <property type="match status" value="1"/>
</dbReference>